<evidence type="ECO:0000256" key="3">
    <source>
        <dbReference type="SAM" id="MobiDB-lite"/>
    </source>
</evidence>
<feature type="compositionally biased region" description="Polar residues" evidence="3">
    <location>
        <begin position="113"/>
        <end position="141"/>
    </location>
</feature>
<dbReference type="RefSeq" id="XP_012935884.1">
    <property type="nucleotide sequence ID" value="XM_013080430.1"/>
</dbReference>
<proteinExistence type="predicted"/>
<evidence type="ECO:0000259" key="4">
    <source>
        <dbReference type="PROSITE" id="PS50001"/>
    </source>
</evidence>
<evidence type="ECO:0000256" key="2">
    <source>
        <dbReference type="PROSITE-ProRule" id="PRU00191"/>
    </source>
</evidence>
<sequence length="594" mass="66846">MSSSDKNADYLAQRVERLGIPRIPERRSSLQTNRDGKSTSAGSVRTGNQFREPPPIPTAHRPSTGLDVYVGEDCQDLQEETESTDSIYYNCSATTALGQGSAPNYQLPDELQESSPGSPVSGSRDSARKTNFVTNGRSKSVQIGRSGRGGSQGIPSEILKSLRRAGSVGELPDDGIPVNPPPQHGSSGSTQYFGNSQNRPPSWFWGTLTRVEADEKLNGLPDGTFLVRNSTTPGDYTLTVKQDGQNRCLKIYQRDGLFGFKLTDLKFGSLNGLIDHHTKHTLAEFNRRLTTHLLYPIRRIETTTVNLYEALFILANRGRQLFKARQEYTRLMEQQLSINNALQLAMMKQKALETARDMYEPALGSDSGMSDYEDMIPLTVEQQKMLEKSRSLSMQRHMKLSERVKHAHEEMEHKEEELYMIILAINEHATILGDQEEDCERIKEQLLDCGAKPEFVECLLDNRYLEHTWDPALWLVKCSRQEAEAKLRDEDVGTFIIRPRGEPQKPYALSVVCSKEEGTQEVNHCFIFHPKGEGFGFRVDGAVFETIEELVARHAYTNLKVYFSHMDTQLVRPVFAARSRTVTQSSVEGAEDNM</sequence>
<keyword evidence="5" id="KW-1185">Reference proteome</keyword>
<dbReference type="InterPro" id="IPR036860">
    <property type="entry name" value="SH2_dom_sf"/>
</dbReference>
<organism evidence="5 6">
    <name type="scientific">Aplysia californica</name>
    <name type="common">California sea hare</name>
    <dbReference type="NCBI Taxonomy" id="6500"/>
    <lineage>
        <taxon>Eukaryota</taxon>
        <taxon>Metazoa</taxon>
        <taxon>Spiralia</taxon>
        <taxon>Lophotrochozoa</taxon>
        <taxon>Mollusca</taxon>
        <taxon>Gastropoda</taxon>
        <taxon>Heterobranchia</taxon>
        <taxon>Euthyneura</taxon>
        <taxon>Tectipleura</taxon>
        <taxon>Aplysiida</taxon>
        <taxon>Aplysioidea</taxon>
        <taxon>Aplysiidae</taxon>
        <taxon>Aplysia</taxon>
    </lineage>
</organism>
<reference evidence="6" key="1">
    <citation type="submission" date="2025-08" db="UniProtKB">
        <authorList>
            <consortium name="RefSeq"/>
        </authorList>
    </citation>
    <scope>IDENTIFICATION</scope>
</reference>
<keyword evidence="1 2" id="KW-0727">SH2 domain</keyword>
<feature type="domain" description="SH2" evidence="4">
    <location>
        <begin position="203"/>
        <end position="297"/>
    </location>
</feature>
<accession>A0ABM0ZWC5</accession>
<dbReference type="GeneID" id="101860490"/>
<feature type="region of interest" description="Disordered" evidence="3">
    <location>
        <begin position="1"/>
        <end position="67"/>
    </location>
</feature>
<evidence type="ECO:0000313" key="5">
    <source>
        <dbReference type="Proteomes" id="UP000694888"/>
    </source>
</evidence>
<feature type="domain" description="SH2" evidence="4">
    <location>
        <begin position="469"/>
        <end position="574"/>
    </location>
</feature>
<dbReference type="PANTHER" id="PTHR10155:SF10">
    <property type="entry name" value="PI3K21B, ISOFORM B"/>
    <property type="match status" value="1"/>
</dbReference>
<dbReference type="PROSITE" id="PS50001">
    <property type="entry name" value="SH2"/>
    <property type="match status" value="2"/>
</dbReference>
<dbReference type="PRINTS" id="PR00401">
    <property type="entry name" value="SH2DOMAIN"/>
</dbReference>
<name>A0ABM0ZWC5_APLCA</name>
<dbReference type="PANTHER" id="PTHR10155">
    <property type="entry name" value="PHOSPHATIDYLINOSITOL 3-KINASE REGULATORY SUBUNIT"/>
    <property type="match status" value="1"/>
</dbReference>
<dbReference type="SUPFAM" id="SSF55550">
    <property type="entry name" value="SH2 domain"/>
    <property type="match status" value="2"/>
</dbReference>
<gene>
    <name evidence="6" type="primary">LOC101860490</name>
</gene>
<feature type="compositionally biased region" description="Polar residues" evidence="3">
    <location>
        <begin position="29"/>
        <end position="49"/>
    </location>
</feature>
<dbReference type="Proteomes" id="UP000694888">
    <property type="component" value="Unplaced"/>
</dbReference>
<protein>
    <submittedName>
        <fullName evidence="6">Phosphatidylinositol 3-kinase regulatory subunit gamma</fullName>
    </submittedName>
</protein>
<evidence type="ECO:0000313" key="6">
    <source>
        <dbReference type="RefSeq" id="XP_012935884.1"/>
    </source>
</evidence>
<feature type="region of interest" description="Disordered" evidence="3">
    <location>
        <begin position="167"/>
        <end position="190"/>
    </location>
</feature>
<dbReference type="Pfam" id="PF00017">
    <property type="entry name" value="SH2"/>
    <property type="match status" value="2"/>
</dbReference>
<dbReference type="InterPro" id="IPR000980">
    <property type="entry name" value="SH2"/>
</dbReference>
<feature type="compositionally biased region" description="Basic and acidic residues" evidence="3">
    <location>
        <begin position="14"/>
        <end position="28"/>
    </location>
</feature>
<dbReference type="Gene3D" id="3.30.505.10">
    <property type="entry name" value="SH2 domain"/>
    <property type="match status" value="2"/>
</dbReference>
<evidence type="ECO:0000256" key="1">
    <source>
        <dbReference type="ARBA" id="ARBA00022999"/>
    </source>
</evidence>
<feature type="region of interest" description="Disordered" evidence="3">
    <location>
        <begin position="100"/>
        <end position="155"/>
    </location>
</feature>
<dbReference type="SMART" id="SM00252">
    <property type="entry name" value="SH2"/>
    <property type="match status" value="2"/>
</dbReference>